<evidence type="ECO:0000313" key="2">
    <source>
        <dbReference type="EMBL" id="OQD58017.1"/>
    </source>
</evidence>
<evidence type="ECO:0000259" key="1">
    <source>
        <dbReference type="Pfam" id="PF13619"/>
    </source>
</evidence>
<reference evidence="2 3" key="1">
    <citation type="submission" date="2014-12" db="EMBL/GenBank/DDBJ databases">
        <title>Genome sequence of Methanobrevibacter arboriphilicus DH1, DSM1125.</title>
        <authorList>
            <person name="Poehlein A."/>
            <person name="Thauer R.K."/>
            <person name="Seedorf H."/>
            <person name="Daniel R."/>
        </authorList>
    </citation>
    <scope>NUCLEOTIDE SEQUENCE [LARGE SCALE GENOMIC DNA]</scope>
    <source>
        <strain evidence="2 3">DH1</strain>
    </source>
</reference>
<accession>A0A1V6N081</accession>
<sequence length="87" mass="10692">MIIMDFSNNITFQRVYYDNISKTLFVIFRNGHGTKYAHHNVPNEVFQGFKESNFSNKFYYQNIKYKYSHKIDFLTDEDHKYLNFHDY</sequence>
<protein>
    <recommendedName>
        <fullName evidence="1">KTSC domain-containing protein</fullName>
    </recommendedName>
</protein>
<dbReference type="Proteomes" id="UP000191661">
    <property type="component" value="Unassembled WGS sequence"/>
</dbReference>
<feature type="domain" description="KTSC" evidence="1">
    <location>
        <begin position="13"/>
        <end position="67"/>
    </location>
</feature>
<dbReference type="Pfam" id="PF13619">
    <property type="entry name" value="KTSC"/>
    <property type="match status" value="1"/>
</dbReference>
<comment type="caution">
    <text evidence="2">The sequence shown here is derived from an EMBL/GenBank/DDBJ whole genome shotgun (WGS) entry which is preliminary data.</text>
</comment>
<evidence type="ECO:0000313" key="3">
    <source>
        <dbReference type="Proteomes" id="UP000191661"/>
    </source>
</evidence>
<dbReference type="InterPro" id="IPR025309">
    <property type="entry name" value="KTSC_dom"/>
</dbReference>
<organism evidence="2 3">
    <name type="scientific">Methanobrevibacter arboriphilus JCM 13429 = DSM 1125</name>
    <dbReference type="NCBI Taxonomy" id="1300164"/>
    <lineage>
        <taxon>Archaea</taxon>
        <taxon>Methanobacteriati</taxon>
        <taxon>Methanobacteriota</taxon>
        <taxon>Methanomada group</taxon>
        <taxon>Methanobacteria</taxon>
        <taxon>Methanobacteriales</taxon>
        <taxon>Methanobacteriaceae</taxon>
        <taxon>Methanobrevibacter</taxon>
    </lineage>
</organism>
<keyword evidence="3" id="KW-1185">Reference proteome</keyword>
<dbReference type="AlphaFoldDB" id="A0A1V6N081"/>
<name>A0A1V6N081_METAZ</name>
<dbReference type="EMBL" id="JXMW01000030">
    <property type="protein sequence ID" value="OQD58017.1"/>
    <property type="molecule type" value="Genomic_DNA"/>
</dbReference>
<proteinExistence type="predicted"/>
<gene>
    <name evidence="2" type="ORF">MBBAR_30c00170</name>
</gene>